<sequence>MGAGSSAASGADSGGPLPPCPLFYNSMPNAQLIPVSTLPTRGPNGTLRRAHGGCAARIIPLRGMPVVTEAAKTMAKKVVADAKKKKKAGASGAERADTKAVTAASAILDTESVLPSLSSCFLLNIAVDEQGRLVPLSVDERLPTDASAGDAAGSACVSPVTPPRSTTAKKGFNFSTTTSPTHTPLLPTSGANGNSFTNGARTTSSTAPAPPGGQPSTEPPPATPPSPRRGDGQAKQPSVSHDGAGGGTLSPSVKASEKPSSTFFVSALPPASNATSVVGGGAAAADDDSTEVPSLAASVRSVLVKDSRFRKPEDGAAAPTALPPSSGADDSTTPRLRRQLSRITLLRVPQRMRWFIFNDSRTHEAQITALLCYRARQSKPSSPADQAQTGESAASQVITASVPTPGELQVMCRPTPLSHTSLSPKEVKAQLQVMSSSTRSFVEVRRVAVDAFTSAIPPPTTPAQAAQLTAFKASLTNAAVVEVFLALAPAATVFLAEGDVLGYKMSTHMVPFNASGSMSVLGRLLTPELVSDLKAKGEAVDKKGYRHTLLSLTASDGGGRGGGGAPSPPPSDAARLPGNGATHSFTASPPAGTATAPRSGPVSETPSMKTDVFPSQPAARPAAAGPPPESRRPTVPAVPTVPTVAPSAPVGQDGESAAAASSSTTTVAVAAERLQNRLSRSVLKPEAGDDDAAAVDRGAGAGAAAQRRASSQRGSAAVEVAEKDTNGVAQADEAPDDHPAAAVAAPTVPYGGSGYTYNYDYGGSPRAPVPVDHGVGGAVTVSQVPAKVPALDVESVEQSRPLPRGDVPSEGGQSDSAGSNALNISF</sequence>
<gene>
    <name evidence="2" type="ORF">NESM_000847800</name>
</gene>
<feature type="compositionally biased region" description="Polar residues" evidence="1">
    <location>
        <begin position="190"/>
        <end position="207"/>
    </location>
</feature>
<comment type="caution">
    <text evidence="2">The sequence shown here is derived from an EMBL/GenBank/DDBJ whole genome shotgun (WGS) entry which is preliminary data.</text>
</comment>
<name>A0AAW0F0A7_9TRYP</name>
<organism evidence="2 3">
    <name type="scientific">Novymonas esmeraldas</name>
    <dbReference type="NCBI Taxonomy" id="1808958"/>
    <lineage>
        <taxon>Eukaryota</taxon>
        <taxon>Discoba</taxon>
        <taxon>Euglenozoa</taxon>
        <taxon>Kinetoplastea</taxon>
        <taxon>Metakinetoplastina</taxon>
        <taxon>Trypanosomatida</taxon>
        <taxon>Trypanosomatidae</taxon>
        <taxon>Novymonas</taxon>
    </lineage>
</organism>
<dbReference type="Proteomes" id="UP001430356">
    <property type="component" value="Unassembled WGS sequence"/>
</dbReference>
<dbReference type="AlphaFoldDB" id="A0AAW0F0A7"/>
<feature type="region of interest" description="Disordered" evidence="1">
    <location>
        <begin position="680"/>
        <end position="701"/>
    </location>
</feature>
<feature type="region of interest" description="Disordered" evidence="1">
    <location>
        <begin position="145"/>
        <end position="256"/>
    </location>
</feature>
<feature type="compositionally biased region" description="Low complexity" evidence="1">
    <location>
        <begin position="175"/>
        <end position="189"/>
    </location>
</feature>
<feature type="region of interest" description="Disordered" evidence="1">
    <location>
        <begin position="790"/>
        <end position="826"/>
    </location>
</feature>
<feature type="compositionally biased region" description="Polar residues" evidence="1">
    <location>
        <begin position="811"/>
        <end position="826"/>
    </location>
</feature>
<dbReference type="EMBL" id="JAECZO010000179">
    <property type="protein sequence ID" value="KAK7198821.1"/>
    <property type="molecule type" value="Genomic_DNA"/>
</dbReference>
<feature type="compositionally biased region" description="Low complexity" evidence="1">
    <location>
        <begin position="614"/>
        <end position="623"/>
    </location>
</feature>
<accession>A0AAW0F0A7</accession>
<feature type="compositionally biased region" description="Low complexity" evidence="1">
    <location>
        <begin position="145"/>
        <end position="155"/>
    </location>
</feature>
<keyword evidence="3" id="KW-1185">Reference proteome</keyword>
<feature type="compositionally biased region" description="Low complexity" evidence="1">
    <location>
        <begin position="633"/>
        <end position="663"/>
    </location>
</feature>
<feature type="compositionally biased region" description="Gly residues" evidence="1">
    <location>
        <begin position="556"/>
        <end position="565"/>
    </location>
</feature>
<evidence type="ECO:0000313" key="3">
    <source>
        <dbReference type="Proteomes" id="UP001430356"/>
    </source>
</evidence>
<evidence type="ECO:0000256" key="1">
    <source>
        <dbReference type="SAM" id="MobiDB-lite"/>
    </source>
</evidence>
<feature type="region of interest" description="Disordered" evidence="1">
    <location>
        <begin position="310"/>
        <end position="336"/>
    </location>
</feature>
<reference evidence="2 3" key="1">
    <citation type="journal article" date="2021" name="MBio">
        <title>A New Model Trypanosomatid, Novymonas esmeraldas: Genomic Perception of Its 'Candidatus Pandoraea novymonadis' Endosymbiont.</title>
        <authorList>
            <person name="Zakharova A."/>
            <person name="Saura A."/>
            <person name="Butenko A."/>
            <person name="Podesvova L."/>
            <person name="Warmusova S."/>
            <person name="Kostygov A.Y."/>
            <person name="Nenarokova A."/>
            <person name="Lukes J."/>
            <person name="Opperdoes F.R."/>
            <person name="Yurchenko V."/>
        </authorList>
    </citation>
    <scope>NUCLEOTIDE SEQUENCE [LARGE SCALE GENOMIC DNA]</scope>
    <source>
        <strain evidence="2 3">E262AT.01</strain>
    </source>
</reference>
<feature type="region of interest" description="Disordered" evidence="1">
    <location>
        <begin position="552"/>
        <end position="663"/>
    </location>
</feature>
<feature type="compositionally biased region" description="Low complexity" evidence="1">
    <location>
        <begin position="586"/>
        <end position="601"/>
    </location>
</feature>
<protein>
    <submittedName>
        <fullName evidence="2">Uncharacterized protein</fullName>
    </submittedName>
</protein>
<feature type="compositionally biased region" description="Pro residues" evidence="1">
    <location>
        <begin position="208"/>
        <end position="227"/>
    </location>
</feature>
<proteinExistence type="predicted"/>
<evidence type="ECO:0000313" key="2">
    <source>
        <dbReference type="EMBL" id="KAK7198821.1"/>
    </source>
</evidence>
<feature type="region of interest" description="Disordered" evidence="1">
    <location>
        <begin position="271"/>
        <end position="294"/>
    </location>
</feature>